<proteinExistence type="predicted"/>
<accession>A0AAE9Z1K5</accession>
<dbReference type="InterPro" id="IPR021388">
    <property type="entry name" value="DUF3024"/>
</dbReference>
<keyword evidence="2" id="KW-1185">Reference proteome</keyword>
<dbReference type="AlphaFoldDB" id="A0AAE9Z1K5"/>
<reference evidence="1 2" key="2">
    <citation type="journal article" date="2022" name="Mar. Drugs">
        <title>Bioassay-Guided Fractionation Leads to the Detection of Cholic Acid Generated by the Rare Thalassomonas sp.</title>
        <authorList>
            <person name="Pheiffer F."/>
            <person name="Schneider Y.K."/>
            <person name="Hansen E.H."/>
            <person name="Andersen J.H."/>
            <person name="Isaksson J."/>
            <person name="Busche T."/>
            <person name="R C."/>
            <person name="Kalinowski J."/>
            <person name="Zyl L.V."/>
            <person name="Trindade M."/>
        </authorList>
    </citation>
    <scope>NUCLEOTIDE SEQUENCE [LARGE SCALE GENOMIC DNA]</scope>
    <source>
        <strain evidence="1 2">XOM25</strain>
    </source>
</reference>
<dbReference type="RefSeq" id="WP_044841725.1">
    <property type="nucleotide sequence ID" value="NZ_CP059733.1"/>
</dbReference>
<dbReference type="Pfam" id="PF11225">
    <property type="entry name" value="DUF3024"/>
    <property type="match status" value="1"/>
</dbReference>
<dbReference type="KEGG" id="tvd:SG34_023945"/>
<evidence type="ECO:0000313" key="1">
    <source>
        <dbReference type="EMBL" id="WDE04359.1"/>
    </source>
</evidence>
<organism evidence="1 2">
    <name type="scientific">Thalassomonas viridans</name>
    <dbReference type="NCBI Taxonomy" id="137584"/>
    <lineage>
        <taxon>Bacteria</taxon>
        <taxon>Pseudomonadati</taxon>
        <taxon>Pseudomonadota</taxon>
        <taxon>Gammaproteobacteria</taxon>
        <taxon>Alteromonadales</taxon>
        <taxon>Colwelliaceae</taxon>
        <taxon>Thalassomonas</taxon>
    </lineage>
</organism>
<dbReference type="Proteomes" id="UP000032352">
    <property type="component" value="Chromosome"/>
</dbReference>
<sequence length="119" mass="14071">MALSKDMLDDCKSAVLKLLERRQKYAIKAKVDYRIKNQSIEVFERHHDETLTKGYFDYSVAKITFVNTTQQWKIYWMRGSLRWTSYRRVSQVATIHEALTVIDADEDRLFWGIACDVTT</sequence>
<evidence type="ECO:0000313" key="2">
    <source>
        <dbReference type="Proteomes" id="UP000032352"/>
    </source>
</evidence>
<reference evidence="1 2" key="1">
    <citation type="journal article" date="2015" name="Genome Announc.">
        <title>Draft Genome Sequences of Marine Isolates of Thalassomonas viridans and Thalassomonas actiniarum.</title>
        <authorList>
            <person name="Olonade I."/>
            <person name="van Zyl L.J."/>
            <person name="Trindade M."/>
        </authorList>
    </citation>
    <scope>NUCLEOTIDE SEQUENCE [LARGE SCALE GENOMIC DNA]</scope>
    <source>
        <strain evidence="1 2">XOM25</strain>
    </source>
</reference>
<name>A0AAE9Z1K5_9GAMM</name>
<protein>
    <submittedName>
        <fullName evidence="1">DUF3024 domain-containing protein</fullName>
    </submittedName>
</protein>
<dbReference type="EMBL" id="CP059733">
    <property type="protein sequence ID" value="WDE04359.1"/>
    <property type="molecule type" value="Genomic_DNA"/>
</dbReference>
<gene>
    <name evidence="1" type="ORF">SG34_023945</name>
</gene>